<feature type="transmembrane region" description="Helical" evidence="3">
    <location>
        <begin position="271"/>
        <end position="289"/>
    </location>
</feature>
<dbReference type="PANTHER" id="PTHR45138">
    <property type="entry name" value="REGULATORY COMPONENTS OF SENSORY TRANSDUCTION SYSTEM"/>
    <property type="match status" value="1"/>
</dbReference>
<dbReference type="InterPro" id="IPR029787">
    <property type="entry name" value="Nucleotide_cyclase"/>
</dbReference>
<feature type="chain" id="PRO_5046983531" description="diguanylate cyclase" evidence="4">
    <location>
        <begin position="24"/>
        <end position="529"/>
    </location>
</feature>
<organism evidence="6 7">
    <name type="scientific">Paraglaciecola aquimarina</name>
    <dbReference type="NCBI Taxonomy" id="1235557"/>
    <lineage>
        <taxon>Bacteria</taxon>
        <taxon>Pseudomonadati</taxon>
        <taxon>Pseudomonadota</taxon>
        <taxon>Gammaproteobacteria</taxon>
        <taxon>Alteromonadales</taxon>
        <taxon>Alteromonadaceae</taxon>
        <taxon>Paraglaciecola</taxon>
    </lineage>
</organism>
<feature type="domain" description="GGDEF" evidence="5">
    <location>
        <begin position="393"/>
        <end position="527"/>
    </location>
</feature>
<dbReference type="Gene3D" id="3.30.70.270">
    <property type="match status" value="1"/>
</dbReference>
<feature type="transmembrane region" description="Helical" evidence="3">
    <location>
        <begin position="240"/>
        <end position="259"/>
    </location>
</feature>
<feature type="transmembrane region" description="Helical" evidence="3">
    <location>
        <begin position="208"/>
        <end position="228"/>
    </location>
</feature>
<dbReference type="RefSeq" id="WP_316027555.1">
    <property type="nucleotide sequence ID" value="NZ_JAWDIO010000002.1"/>
</dbReference>
<dbReference type="Pfam" id="PF07695">
    <property type="entry name" value="7TMR-DISM_7TM"/>
    <property type="match status" value="1"/>
</dbReference>
<keyword evidence="3" id="KW-1133">Transmembrane helix</keyword>
<dbReference type="CDD" id="cd01949">
    <property type="entry name" value="GGDEF"/>
    <property type="match status" value="1"/>
</dbReference>
<dbReference type="Proteomes" id="UP001247805">
    <property type="component" value="Unassembled WGS sequence"/>
</dbReference>
<dbReference type="GO" id="GO:0052621">
    <property type="term" value="F:diguanylate cyclase activity"/>
    <property type="evidence" value="ECO:0007669"/>
    <property type="project" value="UniProtKB-EC"/>
</dbReference>
<dbReference type="NCBIfam" id="TIGR00254">
    <property type="entry name" value="GGDEF"/>
    <property type="match status" value="1"/>
</dbReference>
<dbReference type="EC" id="2.7.7.65" evidence="1"/>
<dbReference type="InterPro" id="IPR000160">
    <property type="entry name" value="GGDEF_dom"/>
</dbReference>
<name>A0ABU3T196_9ALTE</name>
<dbReference type="PROSITE" id="PS50887">
    <property type="entry name" value="GGDEF"/>
    <property type="match status" value="1"/>
</dbReference>
<feature type="transmembrane region" description="Helical" evidence="3">
    <location>
        <begin position="172"/>
        <end position="188"/>
    </location>
</feature>
<dbReference type="InterPro" id="IPR050469">
    <property type="entry name" value="Diguanylate_Cyclase"/>
</dbReference>
<comment type="catalytic activity">
    <reaction evidence="2">
        <text>2 GTP = 3',3'-c-di-GMP + 2 diphosphate</text>
        <dbReference type="Rhea" id="RHEA:24898"/>
        <dbReference type="ChEBI" id="CHEBI:33019"/>
        <dbReference type="ChEBI" id="CHEBI:37565"/>
        <dbReference type="ChEBI" id="CHEBI:58805"/>
        <dbReference type="EC" id="2.7.7.65"/>
    </reaction>
</comment>
<sequence length="529" mass="59256">MKYPIVKFIACLFLVLTYTNLFAATTNNACKIELIVNGQVTATEQLTLNVDSQQLMPSGSNKLKLTCSLIEQSVFGFNKDEILDVIWDKNSSNILQLPASHPSYLLPSGNFSVLFTIDTHTKSMQQIYWQDVAIYLNDSLVNNTTMGAFYGLCLTLILYVFFMGRTLNDNRFQLYSVYVFCAATFFLLQEGQLNIVLPNHSFLLSHQLYLIFAGLTVFSATVFIVRLTDLHLTWPKTSHYFLTPSAALALAFSVIIPFLEHNAIGSFFSQLMAWLTLLIMLVILLLIAIQSFRKVAIARLVFLSLLLMVAAMVFRIAFHDFNPFLTRYALIIAFAIEAFIFAIAVSSRVKNINLQKIKAEKDANTDALCKVYNRRGWDVKANALLTQHKQGAGILSLLYIDINDFKIINDTHGHDSGDKALIIISKIIKKQVRENDIVGRIGGDEFVIVGLFENEKQANNLAHRIKTRLSSLTLRIQGAADISASASVGQVKFSTSPASVTAMLDLADKSMYQAKREKKNERQGNLQID</sequence>
<comment type="caution">
    <text evidence="6">The sequence shown here is derived from an EMBL/GenBank/DDBJ whole genome shotgun (WGS) entry which is preliminary data.</text>
</comment>
<evidence type="ECO:0000259" key="5">
    <source>
        <dbReference type="PROSITE" id="PS50887"/>
    </source>
</evidence>
<evidence type="ECO:0000256" key="4">
    <source>
        <dbReference type="SAM" id="SignalP"/>
    </source>
</evidence>
<gene>
    <name evidence="6" type="ORF">RS130_21050</name>
</gene>
<dbReference type="PANTHER" id="PTHR45138:SF9">
    <property type="entry name" value="DIGUANYLATE CYCLASE DGCM-RELATED"/>
    <property type="match status" value="1"/>
</dbReference>
<keyword evidence="4" id="KW-0732">Signal</keyword>
<evidence type="ECO:0000256" key="2">
    <source>
        <dbReference type="ARBA" id="ARBA00034247"/>
    </source>
</evidence>
<proteinExistence type="predicted"/>
<evidence type="ECO:0000313" key="7">
    <source>
        <dbReference type="Proteomes" id="UP001247805"/>
    </source>
</evidence>
<keyword evidence="7" id="KW-1185">Reference proteome</keyword>
<evidence type="ECO:0000256" key="3">
    <source>
        <dbReference type="SAM" id="Phobius"/>
    </source>
</evidence>
<keyword evidence="6" id="KW-0548">Nucleotidyltransferase</keyword>
<keyword evidence="6" id="KW-0808">Transferase</keyword>
<feature type="transmembrane region" description="Helical" evidence="3">
    <location>
        <begin position="147"/>
        <end position="165"/>
    </location>
</feature>
<keyword evidence="3" id="KW-0812">Transmembrane</keyword>
<feature type="transmembrane region" description="Helical" evidence="3">
    <location>
        <begin position="296"/>
        <end position="318"/>
    </location>
</feature>
<dbReference type="SUPFAM" id="SSF55073">
    <property type="entry name" value="Nucleotide cyclase"/>
    <property type="match status" value="1"/>
</dbReference>
<dbReference type="Pfam" id="PF00990">
    <property type="entry name" value="GGDEF"/>
    <property type="match status" value="1"/>
</dbReference>
<feature type="transmembrane region" description="Helical" evidence="3">
    <location>
        <begin position="324"/>
        <end position="346"/>
    </location>
</feature>
<evidence type="ECO:0000256" key="1">
    <source>
        <dbReference type="ARBA" id="ARBA00012528"/>
    </source>
</evidence>
<dbReference type="SMART" id="SM00267">
    <property type="entry name" value="GGDEF"/>
    <property type="match status" value="1"/>
</dbReference>
<evidence type="ECO:0000313" key="6">
    <source>
        <dbReference type="EMBL" id="MDU0356046.1"/>
    </source>
</evidence>
<protein>
    <recommendedName>
        <fullName evidence="1">diguanylate cyclase</fullName>
        <ecNumber evidence="1">2.7.7.65</ecNumber>
    </recommendedName>
</protein>
<accession>A0ABU3T196</accession>
<dbReference type="InterPro" id="IPR043128">
    <property type="entry name" value="Rev_trsase/Diguanyl_cyclase"/>
</dbReference>
<reference evidence="6 7" key="1">
    <citation type="submission" date="2023-10" db="EMBL/GenBank/DDBJ databases">
        <title>Glaciecola aquimarina strain GGW-M5 nov., isolated from a coastal seawater.</title>
        <authorList>
            <person name="Bayburt H."/>
            <person name="Kim J.M."/>
            <person name="Choi B.J."/>
            <person name="Jeon C.O."/>
        </authorList>
    </citation>
    <scope>NUCLEOTIDE SEQUENCE [LARGE SCALE GENOMIC DNA]</scope>
    <source>
        <strain evidence="6 7">KCTC 32108</strain>
    </source>
</reference>
<feature type="signal peptide" evidence="4">
    <location>
        <begin position="1"/>
        <end position="23"/>
    </location>
</feature>
<dbReference type="InterPro" id="IPR011623">
    <property type="entry name" value="7TMR_DISM_rcpt_extracell_dom1"/>
</dbReference>
<dbReference type="EMBL" id="JAWDIO010000002">
    <property type="protein sequence ID" value="MDU0356046.1"/>
    <property type="molecule type" value="Genomic_DNA"/>
</dbReference>
<keyword evidence="3" id="KW-0472">Membrane</keyword>